<protein>
    <recommendedName>
        <fullName evidence="2">Ricin B lectin domain-containing protein</fullName>
    </recommendedName>
</protein>
<evidence type="ECO:0000313" key="4">
    <source>
        <dbReference type="Proteomes" id="UP000482800"/>
    </source>
</evidence>
<evidence type="ECO:0000256" key="1">
    <source>
        <dbReference type="SAM" id="SignalP"/>
    </source>
</evidence>
<organism evidence="3 4">
    <name type="scientific">Phytohabitans houttuyneae</name>
    <dbReference type="NCBI Taxonomy" id="1076126"/>
    <lineage>
        <taxon>Bacteria</taxon>
        <taxon>Bacillati</taxon>
        <taxon>Actinomycetota</taxon>
        <taxon>Actinomycetes</taxon>
        <taxon>Micromonosporales</taxon>
        <taxon>Micromonosporaceae</taxon>
    </lineage>
</organism>
<dbReference type="AlphaFoldDB" id="A0A6V8JZF6"/>
<keyword evidence="4" id="KW-1185">Reference proteome</keyword>
<accession>A0A6V8JZF6</accession>
<evidence type="ECO:0000313" key="3">
    <source>
        <dbReference type="EMBL" id="GFJ76674.1"/>
    </source>
</evidence>
<sequence>MAKLRSVLVAAATALFGTGLLVTAVAEPASAAVGAIRGAPSGRCVDVPSASKANGTQVKLYDCNGGSNQQWNLTSGRQLRVYAGTKCLEAAGNGTSAGTQVVIGDCAGGANQQWNVISGGTITNALSGLCLDANGGGTANGTAIILWSCNGGANQRWNSTTGGAGCPASGGITYTLNRASAPTADQTDSYNRITEAMNLALTVYNCYLNVSKALSVHYVPSVPTADGNYNGTIRFGAKSTMVQATAMHEIAHTLGVGTYSGWAPRVSGGRWTGGNAINQLRTLDGNPSAVLYGDGAHFWPHGLNQASEATSADEYIRNVRMVAALRQDMGL</sequence>
<dbReference type="PROSITE" id="PS50231">
    <property type="entry name" value="RICIN_B_LECTIN"/>
    <property type="match status" value="1"/>
</dbReference>
<feature type="chain" id="PRO_5028919729" description="Ricin B lectin domain-containing protein" evidence="1">
    <location>
        <begin position="32"/>
        <end position="331"/>
    </location>
</feature>
<gene>
    <name evidence="3" type="ORF">Phou_008540</name>
</gene>
<dbReference type="InterPro" id="IPR035992">
    <property type="entry name" value="Ricin_B-like_lectins"/>
</dbReference>
<feature type="domain" description="Ricin B lectin" evidence="2">
    <location>
        <begin position="33"/>
        <end position="160"/>
    </location>
</feature>
<evidence type="ECO:0000259" key="2">
    <source>
        <dbReference type="SMART" id="SM00458"/>
    </source>
</evidence>
<dbReference type="EMBL" id="BLPF01000001">
    <property type="protein sequence ID" value="GFJ76674.1"/>
    <property type="molecule type" value="Genomic_DNA"/>
</dbReference>
<dbReference type="SMART" id="SM00458">
    <property type="entry name" value="RICIN"/>
    <property type="match status" value="1"/>
</dbReference>
<dbReference type="SUPFAM" id="SSF50370">
    <property type="entry name" value="Ricin B-like lectins"/>
    <property type="match status" value="1"/>
</dbReference>
<proteinExistence type="predicted"/>
<dbReference type="RefSeq" id="WP_308784396.1">
    <property type="nucleotide sequence ID" value="NZ_BAABGO010000012.1"/>
</dbReference>
<feature type="signal peptide" evidence="1">
    <location>
        <begin position="1"/>
        <end position="31"/>
    </location>
</feature>
<dbReference type="Proteomes" id="UP000482800">
    <property type="component" value="Unassembled WGS sequence"/>
</dbReference>
<reference evidence="3 4" key="1">
    <citation type="submission" date="2020-03" db="EMBL/GenBank/DDBJ databases">
        <title>Whole genome shotgun sequence of Phytohabitans houttuyneae NBRC 108639.</title>
        <authorList>
            <person name="Komaki H."/>
            <person name="Tamura T."/>
        </authorList>
    </citation>
    <scope>NUCLEOTIDE SEQUENCE [LARGE SCALE GENOMIC DNA]</scope>
    <source>
        <strain evidence="3 4">NBRC 108639</strain>
    </source>
</reference>
<keyword evidence="1" id="KW-0732">Signal</keyword>
<name>A0A6V8JZF6_9ACTN</name>
<comment type="caution">
    <text evidence="3">The sequence shown here is derived from an EMBL/GenBank/DDBJ whole genome shotgun (WGS) entry which is preliminary data.</text>
</comment>
<dbReference type="CDD" id="cd23418">
    <property type="entry name" value="beta-trefoil_Ricin_XLN-like"/>
    <property type="match status" value="1"/>
</dbReference>
<reference evidence="3 4" key="2">
    <citation type="submission" date="2020-03" db="EMBL/GenBank/DDBJ databases">
        <authorList>
            <person name="Ichikawa N."/>
            <person name="Kimura A."/>
            <person name="Kitahashi Y."/>
            <person name="Uohara A."/>
        </authorList>
    </citation>
    <scope>NUCLEOTIDE SEQUENCE [LARGE SCALE GENOMIC DNA]</scope>
    <source>
        <strain evidence="3 4">NBRC 108639</strain>
    </source>
</reference>
<dbReference type="Gene3D" id="2.80.10.50">
    <property type="match status" value="1"/>
</dbReference>
<dbReference type="InterPro" id="IPR000772">
    <property type="entry name" value="Ricin_B_lectin"/>
</dbReference>
<dbReference type="Pfam" id="PF00652">
    <property type="entry name" value="Ricin_B_lectin"/>
    <property type="match status" value="1"/>
</dbReference>